<reference evidence="3" key="1">
    <citation type="submission" date="2021-07" db="EMBL/GenBank/DDBJ databases">
        <title>Complete genome sequencing of a Clostridium isolate.</title>
        <authorList>
            <person name="Ueki A."/>
            <person name="Tonouchi A."/>
        </authorList>
    </citation>
    <scope>NUCLEOTIDE SEQUENCE [LARGE SCALE GENOMIC DNA]</scope>
    <source>
        <strain evidence="3">C5S11</strain>
    </source>
</reference>
<evidence type="ECO:0000313" key="2">
    <source>
        <dbReference type="EMBL" id="BCZ49432.1"/>
    </source>
</evidence>
<dbReference type="Pfam" id="PF14301">
    <property type="entry name" value="DUF4376"/>
    <property type="match status" value="1"/>
</dbReference>
<protein>
    <recommendedName>
        <fullName evidence="1">DUF4376 domain-containing protein</fullName>
    </recommendedName>
</protein>
<evidence type="ECO:0000259" key="1">
    <source>
        <dbReference type="Pfam" id="PF14301"/>
    </source>
</evidence>
<feature type="domain" description="DUF4376" evidence="1">
    <location>
        <begin position="60"/>
        <end position="169"/>
    </location>
</feature>
<dbReference type="InterPro" id="IPR025484">
    <property type="entry name" value="DUF4376"/>
</dbReference>
<evidence type="ECO:0000313" key="3">
    <source>
        <dbReference type="Proteomes" id="UP000824633"/>
    </source>
</evidence>
<dbReference type="EMBL" id="AP024849">
    <property type="protein sequence ID" value="BCZ49432.1"/>
    <property type="molecule type" value="Genomic_DNA"/>
</dbReference>
<gene>
    <name evidence="2" type="ORF">psyc5s11_54990</name>
</gene>
<dbReference type="Proteomes" id="UP000824633">
    <property type="component" value="Chromosome"/>
</dbReference>
<organism evidence="2 3">
    <name type="scientific">Clostridium gelidum</name>
    <dbReference type="NCBI Taxonomy" id="704125"/>
    <lineage>
        <taxon>Bacteria</taxon>
        <taxon>Bacillati</taxon>
        <taxon>Bacillota</taxon>
        <taxon>Clostridia</taxon>
        <taxon>Eubacteriales</taxon>
        <taxon>Clostridiaceae</taxon>
        <taxon>Clostridium</taxon>
    </lineage>
</organism>
<keyword evidence="3" id="KW-1185">Reference proteome</keyword>
<accession>A0ABM7TBW1</accession>
<sequence length="186" mass="21112">MDFDKVNYVDGVLYIQKDDGLECIDETIAKEDEKTIITAFKMAFPNGKPILVTLEDIQIKKITEMSGTCEDIIINKFYSTCLGDSRRFDCTDRDQANIQGLVAKAQLILSGMATDNLLDWKESGVAECYPFTTTQAIMLGSDLFNHITEKKKRYEKLKVYILKQTEIEVIQAVTWDTDLEGDVSEK</sequence>
<proteinExistence type="predicted"/>
<dbReference type="RefSeq" id="WP_224035614.1">
    <property type="nucleotide sequence ID" value="NZ_AP024849.1"/>
</dbReference>
<name>A0ABM7TBW1_9CLOT</name>